<sequence length="231" mass="26858">MIKGDKEYLLIEKAYELFKEYSTENGERIQGAKECIDELHKSLEVWDGISSLDEIIKKYLVGKKAEFVAAGGPGGKAGQKDFYIFMNMKSTKEAIKRLIEIKQNACFIIDGKINYKVIKEIQNEELLNLLENYTPEFNNKPKILVQRFLCMLFNDVFTSTADYAAILKIARKMEIITSSRKSSDLDYYKYFELFQYEVRYKVEEYFLIKGEEVDNYVKFLVAVSVKDVKVA</sequence>
<dbReference type="Proteomes" id="UP000190973">
    <property type="component" value="Unassembled WGS sequence"/>
</dbReference>
<dbReference type="AlphaFoldDB" id="A0A1S8S0N3"/>
<proteinExistence type="predicted"/>
<evidence type="ECO:0000313" key="2">
    <source>
        <dbReference type="Proteomes" id="UP000190973"/>
    </source>
</evidence>
<dbReference type="EMBL" id="LZZI01000084">
    <property type="protein sequence ID" value="OOM59018.1"/>
    <property type="molecule type" value="Genomic_DNA"/>
</dbReference>
<organism evidence="1 2">
    <name type="scientific">Clostridium beijerinckii</name>
    <name type="common">Clostridium MP</name>
    <dbReference type="NCBI Taxonomy" id="1520"/>
    <lineage>
        <taxon>Bacteria</taxon>
        <taxon>Bacillati</taxon>
        <taxon>Bacillota</taxon>
        <taxon>Clostridia</taxon>
        <taxon>Eubacteriales</taxon>
        <taxon>Clostridiaceae</taxon>
        <taxon>Clostridium</taxon>
    </lineage>
</organism>
<accession>A0A1S8S0N3</accession>
<reference evidence="1 2" key="1">
    <citation type="submission" date="2016-05" db="EMBL/GenBank/DDBJ databases">
        <title>Microbial solvent formation.</title>
        <authorList>
            <person name="Poehlein A."/>
            <person name="Montoya Solano J.D."/>
            <person name="Flitsch S."/>
            <person name="Krabben P."/>
            <person name="Duerre P."/>
            <person name="Daniel R."/>
        </authorList>
    </citation>
    <scope>NUCLEOTIDE SEQUENCE [LARGE SCALE GENOMIC DNA]</scope>
    <source>
        <strain evidence="1 2">DSM 53</strain>
    </source>
</reference>
<protein>
    <submittedName>
        <fullName evidence="1">Uncharacterized protein</fullName>
    </submittedName>
</protein>
<name>A0A1S8S0N3_CLOBE</name>
<gene>
    <name evidence="1" type="ORF">CLBCK_36930</name>
</gene>
<evidence type="ECO:0000313" key="1">
    <source>
        <dbReference type="EMBL" id="OOM59018.1"/>
    </source>
</evidence>
<comment type="caution">
    <text evidence="1">The sequence shown here is derived from an EMBL/GenBank/DDBJ whole genome shotgun (WGS) entry which is preliminary data.</text>
</comment>
<dbReference type="RefSeq" id="WP_077840052.1">
    <property type="nucleotide sequence ID" value="NZ_JABTAE010000001.1"/>
</dbReference>